<dbReference type="eggNOG" id="KOG2624">
    <property type="taxonomic scope" value="Eukaryota"/>
</dbReference>
<dbReference type="FunCoup" id="M0R7L1">
    <property type="interactions" value="4"/>
</dbReference>
<evidence type="ECO:0000256" key="4">
    <source>
        <dbReference type="ARBA" id="ARBA00023098"/>
    </source>
</evidence>
<keyword evidence="11" id="KW-1185">Reference proteome</keyword>
<feature type="active site" description="Nucleophile" evidence="7">
    <location>
        <position position="173"/>
    </location>
</feature>
<dbReference type="KEGG" id="rno:100360690"/>
<dbReference type="PIRSF" id="PIRSF000862">
    <property type="entry name" value="Steryl_ester_lip"/>
    <property type="match status" value="1"/>
</dbReference>
<dbReference type="VEuPathDB" id="HostDB:ENSRNOG00000049161"/>
<dbReference type="Pfam" id="PF10230">
    <property type="entry name" value="LIDHydrolase"/>
    <property type="match status" value="1"/>
</dbReference>
<reference evidence="10" key="2">
    <citation type="submission" date="2025-08" db="UniProtKB">
        <authorList>
            <consortium name="Ensembl"/>
        </authorList>
    </citation>
    <scope>IDENTIFICATION</scope>
    <source>
        <strain evidence="10">Brown Norway</strain>
    </source>
</reference>
<dbReference type="InParanoid" id="M0R7L1"/>
<dbReference type="AGR" id="RGD:2321667"/>
<dbReference type="FunFam" id="3.40.50.1820:FF:000012">
    <property type="entry name" value="Lipase"/>
    <property type="match status" value="1"/>
</dbReference>
<dbReference type="HOGENOM" id="CLU_010974_0_0_1"/>
<feature type="domain" description="Partial AB-hydrolase lipase" evidence="9">
    <location>
        <begin position="34"/>
        <end position="96"/>
    </location>
</feature>
<dbReference type="CTD" id="142910"/>
<dbReference type="Ensembl" id="ENSRNOT00000074115.4">
    <property type="protein sequence ID" value="ENSRNOP00000065443.3"/>
    <property type="gene ID" value="ENSRNOG00000049161.5"/>
</dbReference>
<gene>
    <name evidence="10 12" type="primary">Lipj</name>
    <name evidence="12" type="synonym">LOC100360690</name>
</gene>
<evidence type="ECO:0000256" key="3">
    <source>
        <dbReference type="ARBA" id="ARBA00022963"/>
    </source>
</evidence>
<keyword evidence="2 6" id="KW-0378">Hydrolase</keyword>
<reference evidence="10" key="1">
    <citation type="submission" date="2024-01" db="EMBL/GenBank/DDBJ databases">
        <title>GRCr8: a new rat reference genome assembly contstructed from accurate long reads and long range scaffolding.</title>
        <authorList>
            <person name="Doris P.A."/>
            <person name="Kalbfleisch T."/>
            <person name="Li K."/>
            <person name="Howe K."/>
            <person name="Wood J."/>
        </authorList>
    </citation>
    <scope>NUCLEOTIDE SEQUENCE [LARGE SCALE GENOMIC DNA]</scope>
    <source>
        <strain evidence="10">Brown Norway</strain>
    </source>
</reference>
<name>M0R7L1_RAT</name>
<dbReference type="GO" id="GO:0005811">
    <property type="term" value="C:lipid droplet"/>
    <property type="evidence" value="ECO:0007669"/>
    <property type="project" value="InterPro"/>
</dbReference>
<dbReference type="Pfam" id="PF04083">
    <property type="entry name" value="Abhydro_lipase"/>
    <property type="match status" value="1"/>
</dbReference>
<dbReference type="InterPro" id="IPR019363">
    <property type="entry name" value="LDAH"/>
</dbReference>
<dbReference type="Proteomes" id="UP000002494">
    <property type="component" value="Chromosome 1"/>
</dbReference>
<dbReference type="GO" id="GO:0016125">
    <property type="term" value="P:sterol metabolic process"/>
    <property type="evidence" value="ECO:0000318"/>
    <property type="project" value="GO_Central"/>
</dbReference>
<sequence>MWWLLRTLCFVHVIGSIFCFLNAKPKNPEANMNVSQIISYWGYESEEHEVMTEDGYILLIFRIPHGKNENKSSHNTRRPVVYLHHGLTVSADYWILDPPSNCLAFLLADAGFEVWLGNSRGTNNARKHVRLDPDSKEFWDFSFNEQIEYDLPAIIYFILNETRQTQIYYIGHSQGVYLAYAAFATNPQLAQKIKINFALGPVVITKYLTGVFRTIAYIHPTVIKTMFGEKDIFSKSNANDILRFLCHREQIATACTSLLIVLFGYNPGNLNESRIDVYSEHIPAGTSVRSILHFSQGIRSGLFQAYDWGSESLNVLHYNQSTPPIYNIEDMKVRTAMWSGERDLLGDPKDVKNLAAKTPNLIYHKKIPHYNHMDFILGKDAVVQVYRKIIEFINRDQSE</sequence>
<evidence type="ECO:0000256" key="7">
    <source>
        <dbReference type="PIRSR" id="PIRSR000862-1"/>
    </source>
</evidence>
<keyword evidence="3 6" id="KW-0442">Lipid degradation</keyword>
<evidence type="ECO:0000313" key="10">
    <source>
        <dbReference type="Ensembl" id="ENSRNOP00000065443.3"/>
    </source>
</evidence>
<organism evidence="10 11">
    <name type="scientific">Rattus norvegicus</name>
    <name type="common">Rat</name>
    <dbReference type="NCBI Taxonomy" id="10116"/>
    <lineage>
        <taxon>Eukaryota</taxon>
        <taxon>Metazoa</taxon>
        <taxon>Chordata</taxon>
        <taxon>Craniata</taxon>
        <taxon>Vertebrata</taxon>
        <taxon>Euteleostomi</taxon>
        <taxon>Mammalia</taxon>
        <taxon>Eutheria</taxon>
        <taxon>Euarchontoglires</taxon>
        <taxon>Glires</taxon>
        <taxon>Rodentia</taxon>
        <taxon>Myomorpha</taxon>
        <taxon>Muroidea</taxon>
        <taxon>Muridae</taxon>
        <taxon>Murinae</taxon>
        <taxon>Rattus</taxon>
    </lineage>
</organism>
<dbReference type="SUPFAM" id="SSF53474">
    <property type="entry name" value="alpha/beta-Hydrolases"/>
    <property type="match status" value="1"/>
</dbReference>
<evidence type="ECO:0000313" key="12">
    <source>
        <dbReference type="RGD" id="2321667"/>
    </source>
</evidence>
<evidence type="ECO:0000256" key="2">
    <source>
        <dbReference type="ARBA" id="ARBA00022801"/>
    </source>
</evidence>
<evidence type="ECO:0000313" key="11">
    <source>
        <dbReference type="Proteomes" id="UP000002494"/>
    </source>
</evidence>
<dbReference type="InterPro" id="IPR029058">
    <property type="entry name" value="AB_hydrolase_fold"/>
</dbReference>
<protein>
    <recommendedName>
        <fullName evidence="6">Lipase</fullName>
    </recommendedName>
</protein>
<comment type="catalytic activity">
    <reaction evidence="5">
        <text>a cholesterol ester + H2O = cholesterol + a fatty acid + H(+)</text>
        <dbReference type="Rhea" id="RHEA:36403"/>
        <dbReference type="ChEBI" id="CHEBI:15377"/>
        <dbReference type="ChEBI" id="CHEBI:15378"/>
        <dbReference type="ChEBI" id="CHEBI:16113"/>
        <dbReference type="ChEBI" id="CHEBI:17002"/>
        <dbReference type="ChEBI" id="CHEBI:28868"/>
        <dbReference type="EC" id="3.1.1.13"/>
    </reaction>
    <physiologicalReaction direction="left-to-right" evidence="5">
        <dbReference type="Rhea" id="RHEA:36404"/>
    </physiologicalReaction>
</comment>
<proteinExistence type="inferred from homology"/>
<dbReference type="OrthoDB" id="9974421at2759"/>
<dbReference type="OMA" id="LACESFI"/>
<accession>M0R7L1</accession>
<dbReference type="InterPro" id="IPR006693">
    <property type="entry name" value="AB_hydrolase_lipase"/>
</dbReference>
<dbReference type="InterPro" id="IPR025483">
    <property type="entry name" value="Lipase_euk"/>
</dbReference>
<evidence type="ECO:0000256" key="8">
    <source>
        <dbReference type="SAM" id="SignalP"/>
    </source>
</evidence>
<dbReference type="RefSeq" id="XP_006231366.1">
    <property type="nucleotide sequence ID" value="XM_006231304.4"/>
</dbReference>
<feature type="active site" description="Charge relay system" evidence="7">
    <location>
        <position position="372"/>
    </location>
</feature>
<dbReference type="STRING" id="10116.ENSRNOP00000065443"/>
<keyword evidence="8" id="KW-0732">Signal</keyword>
<dbReference type="PANTHER" id="PTHR11005">
    <property type="entry name" value="LYSOSOMAL ACID LIPASE-RELATED"/>
    <property type="match status" value="1"/>
</dbReference>
<dbReference type="AlphaFoldDB" id="M0R7L1"/>
<dbReference type="GeneTree" id="ENSGT00940000160031"/>
<dbReference type="Gene3D" id="3.40.50.1820">
    <property type="entry name" value="alpha/beta hydrolase"/>
    <property type="match status" value="1"/>
</dbReference>
<dbReference type="GeneID" id="100360690"/>
<evidence type="ECO:0000256" key="5">
    <source>
        <dbReference type="ARBA" id="ARBA00049527"/>
    </source>
</evidence>
<keyword evidence="4" id="KW-0443">Lipid metabolism</keyword>
<dbReference type="RGD" id="2321667">
    <property type="gene designation" value="Lipj"/>
</dbReference>
<feature type="signal peptide" evidence="8">
    <location>
        <begin position="1"/>
        <end position="19"/>
    </location>
</feature>
<reference evidence="10" key="3">
    <citation type="submission" date="2025-09" db="UniProtKB">
        <authorList>
            <consortium name="Ensembl"/>
        </authorList>
    </citation>
    <scope>IDENTIFICATION</scope>
    <source>
        <strain evidence="10">Brown Norway</strain>
    </source>
</reference>
<evidence type="ECO:0000259" key="9">
    <source>
        <dbReference type="Pfam" id="PF04083"/>
    </source>
</evidence>
<feature type="chain" id="PRO_5035210900" description="Lipase" evidence="8">
    <location>
        <begin position="20"/>
        <end position="399"/>
    </location>
</feature>
<evidence type="ECO:0000256" key="6">
    <source>
        <dbReference type="PIRNR" id="PIRNR000862"/>
    </source>
</evidence>
<dbReference type="PaxDb" id="10116-ENSRNOP00000064121"/>
<evidence type="ECO:0000256" key="1">
    <source>
        <dbReference type="ARBA" id="ARBA00010701"/>
    </source>
</evidence>
<feature type="active site" description="Charge relay system" evidence="7">
    <location>
        <position position="343"/>
    </location>
</feature>
<dbReference type="GO" id="GO:0004771">
    <property type="term" value="F:sterol ester esterase activity"/>
    <property type="evidence" value="ECO:0000318"/>
    <property type="project" value="GO_Central"/>
</dbReference>
<dbReference type="GO" id="GO:0019915">
    <property type="term" value="P:lipid storage"/>
    <property type="evidence" value="ECO:0007669"/>
    <property type="project" value="InterPro"/>
</dbReference>
<dbReference type="GO" id="GO:0016042">
    <property type="term" value="P:lipid catabolic process"/>
    <property type="evidence" value="ECO:0007669"/>
    <property type="project" value="UniProtKB-KW"/>
</dbReference>
<comment type="similarity">
    <text evidence="1 6">Belongs to the AB hydrolase superfamily. Lipase family.</text>
</comment>